<dbReference type="AlphaFoldDB" id="A0A450RT14"/>
<gene>
    <name evidence="1" type="ORF">BECKFW1821A_GA0114235_100176</name>
</gene>
<accession>A0A450RT14</accession>
<sequence>MTYSELQKKERELLGKLRMAATRTLIDMGEDVKGIEWFSVMAEEYCNSKYGNNVRFVNFASGISYHRMDLKQKKEKTLDLHQLKMIA</sequence>
<evidence type="ECO:0000313" key="1">
    <source>
        <dbReference type="EMBL" id="VFJ42316.1"/>
    </source>
</evidence>
<protein>
    <submittedName>
        <fullName evidence="1">Uncharacterized protein</fullName>
    </submittedName>
</protein>
<dbReference type="EMBL" id="CAADEW010000001">
    <property type="protein sequence ID" value="VFJ42316.1"/>
    <property type="molecule type" value="Genomic_DNA"/>
</dbReference>
<reference evidence="1" key="1">
    <citation type="submission" date="2019-02" db="EMBL/GenBank/DDBJ databases">
        <authorList>
            <person name="Gruber-Vodicka R. H."/>
            <person name="Seah K. B. B."/>
        </authorList>
    </citation>
    <scope>NUCLEOTIDE SEQUENCE</scope>
    <source>
        <strain evidence="1">BECK_BZ15</strain>
    </source>
</reference>
<organism evidence="1">
    <name type="scientific">Candidatus Kentrum sp. FW</name>
    <dbReference type="NCBI Taxonomy" id="2126338"/>
    <lineage>
        <taxon>Bacteria</taxon>
        <taxon>Pseudomonadati</taxon>
        <taxon>Pseudomonadota</taxon>
        <taxon>Gammaproteobacteria</taxon>
        <taxon>Candidatus Kentrum</taxon>
    </lineage>
</organism>
<name>A0A450RT14_9GAMM</name>
<proteinExistence type="predicted"/>